<feature type="domain" description="ATPase" evidence="1">
    <location>
        <begin position="19"/>
        <end position="225"/>
    </location>
</feature>
<dbReference type="EMBL" id="JACIVC010000061">
    <property type="protein sequence ID" value="MBB1069968.1"/>
    <property type="molecule type" value="Genomic_DNA"/>
</dbReference>
<dbReference type="RefSeq" id="WP_182598480.1">
    <property type="nucleotide sequence ID" value="NZ_JACIVC010000061.1"/>
</dbReference>
<name>A0A7W3TSB5_9LACO</name>
<comment type="caution">
    <text evidence="2">The sequence shown here is derived from an EMBL/GenBank/DDBJ whole genome shotgun (WGS) entry which is preliminary data.</text>
</comment>
<keyword evidence="3" id="KW-1185">Reference proteome</keyword>
<dbReference type="InterPro" id="IPR011579">
    <property type="entry name" value="ATPase_dom"/>
</dbReference>
<gene>
    <name evidence="2" type="ORF">H5S40_07375</name>
</gene>
<dbReference type="Gene3D" id="3.40.50.300">
    <property type="entry name" value="P-loop containing nucleotide triphosphate hydrolases"/>
    <property type="match status" value="1"/>
</dbReference>
<protein>
    <submittedName>
        <fullName evidence="2">ATP-binding protein</fullName>
    </submittedName>
</protein>
<dbReference type="PANTHER" id="PTHR34301:SF8">
    <property type="entry name" value="ATPASE DOMAIN-CONTAINING PROTEIN"/>
    <property type="match status" value="1"/>
</dbReference>
<keyword evidence="2" id="KW-0067">ATP-binding</keyword>
<dbReference type="Pfam" id="PF01637">
    <property type="entry name" value="ATPase_2"/>
    <property type="match status" value="1"/>
</dbReference>
<dbReference type="AlphaFoldDB" id="A0A7W3TSB5"/>
<reference evidence="2 3" key="1">
    <citation type="submission" date="2020-07" db="EMBL/GenBank/DDBJ databases">
        <title>Description of Limosilactobacillus balticus sp. nov., Limosilactobacillus agrestis sp. nov., Limosilactobacillus albertensis sp. nov., Limosilactobacillus rudii sp. nov., Limosilactobacillus fastidiosus sp. nov., five novel Limosilactobacillus species isolated from the vertebrate gastrointestinal tract, and proposal of 6 subspecies of Limosilactobacillus reuteri adapted to the gastrointestinal tract of specific vertebrate hosts.</title>
        <authorList>
            <person name="Li F."/>
            <person name="Cheng C."/>
            <person name="Zheng J."/>
            <person name="Quevedo R.M."/>
            <person name="Li J."/>
            <person name="Roos S."/>
            <person name="Gaenzle M.G."/>
            <person name="Walter J."/>
        </authorList>
    </citation>
    <scope>NUCLEOTIDE SEQUENCE [LARGE SCALE GENOMIC DNA]</scope>
    <source>
        <strain evidence="2 3">RRLNB_1_1</strain>
    </source>
</reference>
<accession>A0A7W3TSB5</accession>
<evidence type="ECO:0000313" key="3">
    <source>
        <dbReference type="Proteomes" id="UP000518316"/>
    </source>
</evidence>
<sequence length="368" mass="42714">MINNPFNPSFGTVPSVFLDRNSLSQRVITELNSGNSPFQTSLIYGQRGAGKTTLMTDVANELRKSSNWQVVNLVLDDDLLDSLIAQLREKLVTLKLFSEVDLKIEFKGIQFNTSMGNDNKEANFQTIFHRLLQKFTQKEINILITIDEVKATPLLRKLVSCYQIMLRDNLNVSLLMAGLPENVSEIQNDDVLTFLLRANRITLNPLDVESIKNSYDHIFKEAGYQLDIPTVIYMTKQTKGFAYAFQLLGYWVWKSAHEQGSNIITKETIDRVLDQYISDLFRNVYYKVYHEMTEKERQFVQAMVKIGRPKVKAQEIGREMDKKPGYISVYRRKLIDDQIIMPASYGYVQFMLPYFDRFIEEQIMLDEF</sequence>
<dbReference type="Proteomes" id="UP000518316">
    <property type="component" value="Unassembled WGS sequence"/>
</dbReference>
<dbReference type="SUPFAM" id="SSF52540">
    <property type="entry name" value="P-loop containing nucleoside triphosphate hydrolases"/>
    <property type="match status" value="1"/>
</dbReference>
<organism evidence="2 3">
    <name type="scientific">Limosilactobacillus albertensis</name>
    <dbReference type="NCBI Taxonomy" id="2759752"/>
    <lineage>
        <taxon>Bacteria</taxon>
        <taxon>Bacillati</taxon>
        <taxon>Bacillota</taxon>
        <taxon>Bacilli</taxon>
        <taxon>Lactobacillales</taxon>
        <taxon>Lactobacillaceae</taxon>
        <taxon>Limosilactobacillus</taxon>
    </lineage>
</organism>
<keyword evidence="2" id="KW-0547">Nucleotide-binding</keyword>
<dbReference type="GO" id="GO:0005524">
    <property type="term" value="F:ATP binding"/>
    <property type="evidence" value="ECO:0007669"/>
    <property type="project" value="UniProtKB-KW"/>
</dbReference>
<dbReference type="InterPro" id="IPR027417">
    <property type="entry name" value="P-loop_NTPase"/>
</dbReference>
<evidence type="ECO:0000313" key="2">
    <source>
        <dbReference type="EMBL" id="MBB1069968.1"/>
    </source>
</evidence>
<evidence type="ECO:0000259" key="1">
    <source>
        <dbReference type="Pfam" id="PF01637"/>
    </source>
</evidence>
<dbReference type="PANTHER" id="PTHR34301">
    <property type="entry name" value="DNA-BINDING PROTEIN-RELATED"/>
    <property type="match status" value="1"/>
</dbReference>
<proteinExistence type="predicted"/>